<dbReference type="GO" id="GO:0009002">
    <property type="term" value="F:serine-type D-Ala-D-Ala carboxypeptidase activity"/>
    <property type="evidence" value="ECO:0007669"/>
    <property type="project" value="UniProtKB-UniRule"/>
</dbReference>
<feature type="domain" description="Penicillin-binding protein dimerisation" evidence="16">
    <location>
        <begin position="63"/>
        <end position="235"/>
    </location>
</feature>
<dbReference type="NCBIfam" id="TIGR03423">
    <property type="entry name" value="pbp2_mrdA"/>
    <property type="match status" value="1"/>
</dbReference>
<keyword evidence="13 14" id="KW-0961">Cell wall biogenesis/degradation</keyword>
<keyword evidence="4 14" id="KW-0997">Cell inner membrane</keyword>
<dbReference type="Gene3D" id="3.40.710.10">
    <property type="entry name" value="DD-peptidase/beta-lactamase superfamily"/>
    <property type="match status" value="1"/>
</dbReference>
<sequence>MHFNTSMKIDRSAELQRFRLSLLVALLIIFSLGLILRLAYLQFSQFKRYATLSLKNQMSIIPIAPPRGIILDKNGIILADNIPVYALEIIPEHVKDLEKTLHKLKKLLPSITDEEIEDFHRARRQNRSYVPIPFKMRLTQEEVATFASNQYRFPGVSIKARLMRYYPFKEAMAHVLGYVSRINIQELQQVDSTNYRATNFIGKTGIEKYYEDTLHGRVGYQQVETDVSGRVLRVLSKQPPVSGEKIYLTIDSRLQLAAFNALEGKRGAVVAMSVKNGDILAMVSSPSYDPNLFVKGISDKEYHHLVHAPNKPLYNRAVRGLYPPASTVKPFVAIAGLEKGIITPHTKIYDPGWYRLPGVSHKYRDWKRTGHGVINLKRAITVSCDTYFYQLGNKIGITAIEDMLVQFGFGQSTHVDLHEEAPGIVPSPSWKRSSKGHAWYPGDTLITSIGQGFMLASPLQMANATAALSQHGRRFRPHLLSKSVQDRGTVHEYKALEEYPVQLKDDTYWTIVAEAMQNVIKSNEGTGYRFGRDTPYTVAAKTGTAQVFSGSQYEKKAYAEIPETLRDHSLFIAFAPVEKPEIAIAVLVENDFVASFVARKVIDTYFDLNKMNLTP</sequence>
<dbReference type="GO" id="GO:0009252">
    <property type="term" value="P:peptidoglycan biosynthetic process"/>
    <property type="evidence" value="ECO:0007669"/>
    <property type="project" value="UniProtKB-UniRule"/>
</dbReference>
<dbReference type="Gene3D" id="3.90.1310.10">
    <property type="entry name" value="Penicillin-binding protein 2a (Domain 2)"/>
    <property type="match status" value="1"/>
</dbReference>
<comment type="cofactor">
    <cofactor evidence="14">
        <name>Zn(2+)</name>
        <dbReference type="ChEBI" id="CHEBI:29105"/>
    </cofactor>
    <text evidence="14">Binds one Zn(2+) ion per subunit.</text>
</comment>
<evidence type="ECO:0000256" key="6">
    <source>
        <dbReference type="ARBA" id="ARBA00022670"/>
    </source>
</evidence>
<dbReference type="EMBL" id="RZGR01000031">
    <property type="protein sequence ID" value="RUQ81897.1"/>
    <property type="molecule type" value="Genomic_DNA"/>
</dbReference>
<dbReference type="HAMAP" id="MF_02081">
    <property type="entry name" value="MrdA_transpept"/>
    <property type="match status" value="1"/>
</dbReference>
<evidence type="ECO:0000256" key="2">
    <source>
        <dbReference type="ARBA" id="ARBA00004236"/>
    </source>
</evidence>
<comment type="subcellular location">
    <subcellularLocation>
        <location evidence="14">Cell inner membrane</location>
        <topology evidence="14">Single-pass membrane protein</topology>
    </subcellularLocation>
    <subcellularLocation>
        <location evidence="2">Cell membrane</location>
    </subcellularLocation>
    <subcellularLocation>
        <location evidence="1">Membrane</location>
        <topology evidence="1">Single-pass membrane protein</topology>
    </subcellularLocation>
</comment>
<evidence type="ECO:0000256" key="14">
    <source>
        <dbReference type="HAMAP-Rule" id="MF_02081"/>
    </source>
</evidence>
<feature type="binding site" evidence="14">
    <location>
        <position position="350"/>
    </location>
    <ligand>
        <name>Zn(2+)</name>
        <dbReference type="ChEBI" id="CHEBI:29105"/>
    </ligand>
</feature>
<dbReference type="UniPathway" id="UPA00219"/>
<dbReference type="GO" id="GO:0071555">
    <property type="term" value="P:cell wall organization"/>
    <property type="evidence" value="ECO:0007669"/>
    <property type="project" value="UniProtKB-KW"/>
</dbReference>
<dbReference type="GO" id="GO:0008658">
    <property type="term" value="F:penicillin binding"/>
    <property type="evidence" value="ECO:0007669"/>
    <property type="project" value="UniProtKB-UniRule"/>
</dbReference>
<organism evidence="17 18">
    <name type="scientific">Legionella septentrionalis</name>
    <dbReference type="NCBI Taxonomy" id="2498109"/>
    <lineage>
        <taxon>Bacteria</taxon>
        <taxon>Pseudomonadati</taxon>
        <taxon>Pseudomonadota</taxon>
        <taxon>Gammaproteobacteria</taxon>
        <taxon>Legionellales</taxon>
        <taxon>Legionellaceae</taxon>
        <taxon>Legionella</taxon>
    </lineage>
</organism>
<evidence type="ECO:0000313" key="18">
    <source>
        <dbReference type="Proteomes" id="UP000288012"/>
    </source>
</evidence>
<dbReference type="SUPFAM" id="SSF56519">
    <property type="entry name" value="Penicillin binding protein dimerisation domain"/>
    <property type="match status" value="1"/>
</dbReference>
<dbReference type="GO" id="GO:0006508">
    <property type="term" value="P:proteolysis"/>
    <property type="evidence" value="ECO:0007669"/>
    <property type="project" value="UniProtKB-KW"/>
</dbReference>
<dbReference type="Pfam" id="PF00905">
    <property type="entry name" value="Transpeptidase"/>
    <property type="match status" value="1"/>
</dbReference>
<comment type="caution">
    <text evidence="17">The sequence shown here is derived from an EMBL/GenBank/DDBJ whole genome shotgun (WGS) entry which is preliminary data.</text>
</comment>
<keyword evidence="11 14" id="KW-1133">Transmembrane helix</keyword>
<dbReference type="OrthoDB" id="9766847at2"/>
<comment type="catalytic activity">
    <reaction evidence="14">
        <text>Preferential cleavage: (Ac)2-L-Lys-D-Ala-|-D-Ala. Also transpeptidation of peptidyl-alanyl moieties that are N-acyl substituents of D-alanine.</text>
        <dbReference type="EC" id="3.4.16.4"/>
    </reaction>
</comment>
<evidence type="ECO:0000256" key="12">
    <source>
        <dbReference type="ARBA" id="ARBA00023136"/>
    </source>
</evidence>
<feature type="binding site" evidence="14">
    <location>
        <position position="371"/>
    </location>
    <ligand>
        <name>Zn(2+)</name>
        <dbReference type="ChEBI" id="CHEBI:29105"/>
    </ligand>
</feature>
<dbReference type="InterPro" id="IPR050515">
    <property type="entry name" value="Beta-lactam/transpept"/>
</dbReference>
<keyword evidence="5 14" id="KW-0121">Carboxypeptidase</keyword>
<evidence type="ECO:0000259" key="16">
    <source>
        <dbReference type="Pfam" id="PF03717"/>
    </source>
</evidence>
<evidence type="ECO:0000256" key="13">
    <source>
        <dbReference type="ARBA" id="ARBA00023316"/>
    </source>
</evidence>
<name>A0A433JHK0_9GAMM</name>
<dbReference type="EC" id="3.4.16.4" evidence="14"/>
<comment type="function">
    <text evidence="14">Catalyzes cross-linking of the peptidoglycan cell wall.</text>
</comment>
<dbReference type="PANTHER" id="PTHR30627">
    <property type="entry name" value="PEPTIDOGLYCAN D,D-TRANSPEPTIDASE"/>
    <property type="match status" value="1"/>
</dbReference>
<evidence type="ECO:0000256" key="10">
    <source>
        <dbReference type="ARBA" id="ARBA00022984"/>
    </source>
</evidence>
<keyword evidence="8 14" id="KW-0378">Hydrolase</keyword>
<keyword evidence="10 14" id="KW-0573">Peptidoglycan synthesis</keyword>
<keyword evidence="18" id="KW-1185">Reference proteome</keyword>
<dbReference type="GO" id="GO:0008270">
    <property type="term" value="F:zinc ion binding"/>
    <property type="evidence" value="ECO:0007669"/>
    <property type="project" value="UniProtKB-UniRule"/>
</dbReference>
<evidence type="ECO:0000256" key="4">
    <source>
        <dbReference type="ARBA" id="ARBA00022519"/>
    </source>
</evidence>
<dbReference type="PANTHER" id="PTHR30627:SF2">
    <property type="entry name" value="PEPTIDOGLYCAN D,D-TRANSPEPTIDASE MRDA"/>
    <property type="match status" value="1"/>
</dbReference>
<dbReference type="GO" id="GO:0005886">
    <property type="term" value="C:plasma membrane"/>
    <property type="evidence" value="ECO:0007669"/>
    <property type="project" value="UniProtKB-SubCell"/>
</dbReference>
<evidence type="ECO:0000256" key="9">
    <source>
        <dbReference type="ARBA" id="ARBA00022960"/>
    </source>
</evidence>
<keyword evidence="7 14" id="KW-0812">Transmembrane</keyword>
<keyword evidence="14" id="KW-0479">Metal-binding</keyword>
<dbReference type="AlphaFoldDB" id="A0A433JHK0"/>
<comment type="similarity">
    <text evidence="14">Belongs to the transpeptidase family. MrdA subfamily.</text>
</comment>
<feature type="domain" description="Penicillin-binding protein transpeptidase" evidence="15">
    <location>
        <begin position="267"/>
        <end position="591"/>
    </location>
</feature>
<gene>
    <name evidence="14 17" type="primary">mrdA</name>
    <name evidence="17" type="ORF">EKM59_09440</name>
</gene>
<keyword evidence="3 14" id="KW-1003">Cell membrane</keyword>
<dbReference type="Gene3D" id="3.30.1390.30">
    <property type="entry name" value="Penicillin-binding protein 2a, domain 3"/>
    <property type="match status" value="1"/>
</dbReference>
<feature type="binding site" evidence="14">
    <location>
        <position position="365"/>
    </location>
    <ligand>
        <name>Zn(2+)</name>
        <dbReference type="ChEBI" id="CHEBI:29105"/>
    </ligand>
</feature>
<dbReference type="RefSeq" id="WP_126954576.1">
    <property type="nucleotide sequence ID" value="NZ_RZGR01000031.1"/>
</dbReference>
<feature type="active site" description="Acyl-ester intermediate" evidence="14">
    <location>
        <position position="326"/>
    </location>
</feature>
<dbReference type="InterPro" id="IPR017790">
    <property type="entry name" value="Penicillin-binding_protein_2"/>
</dbReference>
<evidence type="ECO:0000256" key="1">
    <source>
        <dbReference type="ARBA" id="ARBA00004167"/>
    </source>
</evidence>
<protein>
    <recommendedName>
        <fullName evidence="14">Peptidoglycan D,D-transpeptidase MrdA</fullName>
        <ecNumber evidence="14">3.4.16.4</ecNumber>
    </recommendedName>
    <alternativeName>
        <fullName evidence="14">Penicillin-binding protein 2</fullName>
        <shortName evidence="14">PBP-2</shortName>
    </alternativeName>
</protein>
<dbReference type="GO" id="GO:0071972">
    <property type="term" value="F:peptidoglycan L,D-transpeptidase activity"/>
    <property type="evidence" value="ECO:0007669"/>
    <property type="project" value="TreeGrafter"/>
</dbReference>
<comment type="pathway">
    <text evidence="14">Cell wall biogenesis; peptidoglycan biosynthesis.</text>
</comment>
<evidence type="ECO:0000256" key="5">
    <source>
        <dbReference type="ARBA" id="ARBA00022645"/>
    </source>
</evidence>
<evidence type="ECO:0000256" key="3">
    <source>
        <dbReference type="ARBA" id="ARBA00022475"/>
    </source>
</evidence>
<evidence type="ECO:0000313" key="17">
    <source>
        <dbReference type="EMBL" id="RUQ81897.1"/>
    </source>
</evidence>
<dbReference type="InterPro" id="IPR005311">
    <property type="entry name" value="PBP_dimer"/>
</dbReference>
<keyword evidence="14" id="KW-0862">Zinc</keyword>
<dbReference type="GO" id="GO:0008360">
    <property type="term" value="P:regulation of cell shape"/>
    <property type="evidence" value="ECO:0007669"/>
    <property type="project" value="UniProtKB-KW"/>
</dbReference>
<evidence type="ECO:0000256" key="7">
    <source>
        <dbReference type="ARBA" id="ARBA00022692"/>
    </source>
</evidence>
<keyword evidence="12 14" id="KW-0472">Membrane</keyword>
<dbReference type="Pfam" id="PF03717">
    <property type="entry name" value="PBP_dimer"/>
    <property type="match status" value="1"/>
</dbReference>
<proteinExistence type="inferred from homology"/>
<evidence type="ECO:0000256" key="11">
    <source>
        <dbReference type="ARBA" id="ARBA00022989"/>
    </source>
</evidence>
<keyword evidence="9 14" id="KW-0133">Cell shape</keyword>
<dbReference type="InterPro" id="IPR012338">
    <property type="entry name" value="Beta-lactam/transpept-like"/>
</dbReference>
<dbReference type="InterPro" id="IPR036138">
    <property type="entry name" value="PBP_dimer_sf"/>
</dbReference>
<feature type="transmembrane region" description="Helical" evidence="14">
    <location>
        <begin position="20"/>
        <end position="40"/>
    </location>
</feature>
<dbReference type="Proteomes" id="UP000288012">
    <property type="component" value="Unassembled WGS sequence"/>
</dbReference>
<dbReference type="SUPFAM" id="SSF56601">
    <property type="entry name" value="beta-lactamase/transpeptidase-like"/>
    <property type="match status" value="1"/>
</dbReference>
<keyword evidence="6 14" id="KW-0645">Protease</keyword>
<feature type="binding site" evidence="14">
    <location>
        <position position="384"/>
    </location>
    <ligand>
        <name>Zn(2+)</name>
        <dbReference type="ChEBI" id="CHEBI:29105"/>
    </ligand>
</feature>
<accession>A0A433JHK0</accession>
<evidence type="ECO:0000259" key="15">
    <source>
        <dbReference type="Pfam" id="PF00905"/>
    </source>
</evidence>
<evidence type="ECO:0000256" key="8">
    <source>
        <dbReference type="ARBA" id="ARBA00022801"/>
    </source>
</evidence>
<reference evidence="17 18" key="1">
    <citation type="submission" date="2018-12" db="EMBL/GenBank/DDBJ databases">
        <title>Legionella sp,whole genome shotgun sequence.</title>
        <authorList>
            <person name="Wu H."/>
        </authorList>
    </citation>
    <scope>NUCLEOTIDE SEQUENCE [LARGE SCALE GENOMIC DNA]</scope>
    <source>
        <strain evidence="18">km714</strain>
    </source>
</reference>
<dbReference type="InterPro" id="IPR001460">
    <property type="entry name" value="PCN-bd_Tpept"/>
</dbReference>